<dbReference type="AlphaFoldDB" id="A0AAN6U6A9"/>
<organism evidence="2 3">
    <name type="scientific">Parathielavia appendiculata</name>
    <dbReference type="NCBI Taxonomy" id="2587402"/>
    <lineage>
        <taxon>Eukaryota</taxon>
        <taxon>Fungi</taxon>
        <taxon>Dikarya</taxon>
        <taxon>Ascomycota</taxon>
        <taxon>Pezizomycotina</taxon>
        <taxon>Sordariomycetes</taxon>
        <taxon>Sordariomycetidae</taxon>
        <taxon>Sordariales</taxon>
        <taxon>Chaetomiaceae</taxon>
        <taxon>Parathielavia</taxon>
    </lineage>
</organism>
<feature type="compositionally biased region" description="Polar residues" evidence="1">
    <location>
        <begin position="529"/>
        <end position="538"/>
    </location>
</feature>
<feature type="region of interest" description="Disordered" evidence="1">
    <location>
        <begin position="335"/>
        <end position="407"/>
    </location>
</feature>
<gene>
    <name evidence="2" type="ORF">N657DRAFT_564680</name>
</gene>
<proteinExistence type="predicted"/>
<feature type="compositionally biased region" description="Polar residues" evidence="1">
    <location>
        <begin position="467"/>
        <end position="478"/>
    </location>
</feature>
<dbReference type="Proteomes" id="UP001302602">
    <property type="component" value="Unassembled WGS sequence"/>
</dbReference>
<feature type="region of interest" description="Disordered" evidence="1">
    <location>
        <begin position="442"/>
        <end position="490"/>
    </location>
</feature>
<feature type="compositionally biased region" description="Basic residues" evidence="1">
    <location>
        <begin position="112"/>
        <end position="121"/>
    </location>
</feature>
<evidence type="ECO:0000313" key="2">
    <source>
        <dbReference type="EMBL" id="KAK4127263.1"/>
    </source>
</evidence>
<dbReference type="RefSeq" id="XP_062651034.1">
    <property type="nucleotide sequence ID" value="XM_062788300.1"/>
</dbReference>
<feature type="compositionally biased region" description="Polar residues" evidence="1">
    <location>
        <begin position="573"/>
        <end position="582"/>
    </location>
</feature>
<feature type="compositionally biased region" description="Polar residues" evidence="1">
    <location>
        <begin position="335"/>
        <end position="345"/>
    </location>
</feature>
<protein>
    <submittedName>
        <fullName evidence="2">Uncharacterized protein</fullName>
    </submittedName>
</protein>
<accession>A0AAN6U6A9</accession>
<keyword evidence="3" id="KW-1185">Reference proteome</keyword>
<feature type="compositionally biased region" description="Polar residues" evidence="1">
    <location>
        <begin position="96"/>
        <end position="110"/>
    </location>
</feature>
<reference evidence="2" key="2">
    <citation type="submission" date="2023-05" db="EMBL/GenBank/DDBJ databases">
        <authorList>
            <consortium name="Lawrence Berkeley National Laboratory"/>
            <person name="Steindorff A."/>
            <person name="Hensen N."/>
            <person name="Bonometti L."/>
            <person name="Westerberg I."/>
            <person name="Brannstrom I.O."/>
            <person name="Guillou S."/>
            <person name="Cros-Aarteil S."/>
            <person name="Calhoun S."/>
            <person name="Haridas S."/>
            <person name="Kuo A."/>
            <person name="Mondo S."/>
            <person name="Pangilinan J."/>
            <person name="Riley R."/>
            <person name="Labutti K."/>
            <person name="Andreopoulos B."/>
            <person name="Lipzen A."/>
            <person name="Chen C."/>
            <person name="Yanf M."/>
            <person name="Daum C."/>
            <person name="Ng V."/>
            <person name="Clum A."/>
            <person name="Ohm R."/>
            <person name="Martin F."/>
            <person name="Silar P."/>
            <person name="Natvig D."/>
            <person name="Lalanne C."/>
            <person name="Gautier V."/>
            <person name="Ament-Velasquez S.L."/>
            <person name="Kruys A."/>
            <person name="Hutchinson M.I."/>
            <person name="Powell A.J."/>
            <person name="Barry K."/>
            <person name="Miller A.N."/>
            <person name="Grigoriev I.V."/>
            <person name="Debuchy R."/>
            <person name="Gladieux P."/>
            <person name="Thoren M.H."/>
            <person name="Johannesson H."/>
        </authorList>
    </citation>
    <scope>NUCLEOTIDE SEQUENCE</scope>
    <source>
        <strain evidence="2">CBS 731.68</strain>
    </source>
</reference>
<reference evidence="2" key="1">
    <citation type="journal article" date="2023" name="Mol. Phylogenet. Evol.">
        <title>Genome-scale phylogeny and comparative genomics of the fungal order Sordariales.</title>
        <authorList>
            <person name="Hensen N."/>
            <person name="Bonometti L."/>
            <person name="Westerberg I."/>
            <person name="Brannstrom I.O."/>
            <person name="Guillou S."/>
            <person name="Cros-Aarteil S."/>
            <person name="Calhoun S."/>
            <person name="Haridas S."/>
            <person name="Kuo A."/>
            <person name="Mondo S."/>
            <person name="Pangilinan J."/>
            <person name="Riley R."/>
            <person name="LaButti K."/>
            <person name="Andreopoulos B."/>
            <person name="Lipzen A."/>
            <person name="Chen C."/>
            <person name="Yan M."/>
            <person name="Daum C."/>
            <person name="Ng V."/>
            <person name="Clum A."/>
            <person name="Steindorff A."/>
            <person name="Ohm R.A."/>
            <person name="Martin F."/>
            <person name="Silar P."/>
            <person name="Natvig D.O."/>
            <person name="Lalanne C."/>
            <person name="Gautier V."/>
            <person name="Ament-Velasquez S.L."/>
            <person name="Kruys A."/>
            <person name="Hutchinson M.I."/>
            <person name="Powell A.J."/>
            <person name="Barry K."/>
            <person name="Miller A.N."/>
            <person name="Grigoriev I.V."/>
            <person name="Debuchy R."/>
            <person name="Gladieux P."/>
            <person name="Hiltunen Thoren M."/>
            <person name="Johannesson H."/>
        </authorList>
    </citation>
    <scope>NUCLEOTIDE SEQUENCE</scope>
    <source>
        <strain evidence="2">CBS 731.68</strain>
    </source>
</reference>
<feature type="region of interest" description="Disordered" evidence="1">
    <location>
        <begin position="508"/>
        <end position="616"/>
    </location>
</feature>
<dbReference type="GeneID" id="87825070"/>
<evidence type="ECO:0000313" key="3">
    <source>
        <dbReference type="Proteomes" id="UP001302602"/>
    </source>
</evidence>
<feature type="region of interest" description="Disordered" evidence="1">
    <location>
        <begin position="35"/>
        <end position="124"/>
    </location>
</feature>
<evidence type="ECO:0000256" key="1">
    <source>
        <dbReference type="SAM" id="MobiDB-lite"/>
    </source>
</evidence>
<sequence>MFLHSGASIHGHEYSARHSSTFQSPAHLRAPFFRSALSPPKQRIAADGTPAPALRQRPASDYIPRGPLPVDRFREPQDDPPPTPARDESISDSELSDVTTSIDNTLSTPSAGRRRPRRAQRKSTTYYLGYPTPRIIGKTKVVQKVFLPRILLQLQKASAEGRSQPVLEAFPAWRIAGPVVALRLAKRFPSIFRVKRHLGYDDIVLVSRDDGDLGSEGIDTEHEETLETRNLLAVYSPLRHSEAAEIVLDDGSVWAAKPLVNGSYDFVHTDAEGKTTTARWARRHAYAATPTSFDTDTSAYTPAHAHTRYTFSIINPLTRRHPVMATLTPSTLNVQDTYTSVSPSQPRQPPMTRIGRSQSEVSSPPLAFTAPYPPSKLSSSRFTSDGEDGSAICMPSSSVSEPSPPTVHRVDDATKVLISVTALWVALHSGWSQSYNSSRATSEIAASPSPSPSPSPVSQRGRSSRRNTWTTRPSTYDTLGSADLASGESPRSCGGLLKRYSMPAQPLDGTAIIKPANPSPAVSRPPTPTLTSTGNAEPSWSGRVASVATPLASPTAKAEPVQSRPLEREQETEQNARMSVKQTAERLAGVASMGGKKKGVRSRLVRWMQKIGSSPR</sequence>
<name>A0AAN6U6A9_9PEZI</name>
<comment type="caution">
    <text evidence="2">The sequence shown here is derived from an EMBL/GenBank/DDBJ whole genome shotgun (WGS) entry which is preliminary data.</text>
</comment>
<feature type="compositionally biased region" description="Basic residues" evidence="1">
    <location>
        <begin position="595"/>
        <end position="604"/>
    </location>
</feature>
<dbReference type="EMBL" id="MU853224">
    <property type="protein sequence ID" value="KAK4127263.1"/>
    <property type="molecule type" value="Genomic_DNA"/>
</dbReference>